<reference evidence="2" key="1">
    <citation type="submission" date="2019-12" db="EMBL/GenBank/DDBJ databases">
        <authorList>
            <person name="Cremers G."/>
        </authorList>
    </citation>
    <scope>NUCLEOTIDE SEQUENCE</scope>
    <source>
        <strain evidence="2">Mbul2</strain>
    </source>
</reference>
<proteinExistence type="predicted"/>
<name>A0A679KGX6_9HYPH</name>
<feature type="region of interest" description="Disordered" evidence="1">
    <location>
        <begin position="1"/>
        <end position="23"/>
    </location>
</feature>
<protein>
    <submittedName>
        <fullName evidence="2">Uncharacterized protein</fullName>
    </submittedName>
</protein>
<organism evidence="2">
    <name type="scientific">Methylobacterium bullatum</name>
    <dbReference type="NCBI Taxonomy" id="570505"/>
    <lineage>
        <taxon>Bacteria</taxon>
        <taxon>Pseudomonadati</taxon>
        <taxon>Pseudomonadota</taxon>
        <taxon>Alphaproteobacteria</taxon>
        <taxon>Hyphomicrobiales</taxon>
        <taxon>Methylobacteriaceae</taxon>
        <taxon>Methylobacterium</taxon>
    </lineage>
</organism>
<sequence>MRRPQPAVSRHTNPTPNAAPVEAPQAGSIEAEIADLTATRAGLTEQLPPLERTKQAALLERRNLILGKADERVIAEANRVCREAESEWFAIDDAIKEADRRLADAIERRDAAAMEAERQAVAGRLERNASEVETAAASLAKAIESVSLAYTRLAIGITSQAAGQFDPTLGVASPMQVANVLLYGGLAHALPSLDLQAEMKPWSMYAHTAKVEGAEPVEAASAFAARIRDAAAKVRAHEIDHLLPATEDLQPIPRMNSEEETVYVTAPFFYHRATNDPIIVPVGEFSVPIRVAELAVEAGCASEVEPMGWGRLSGKDYLEGRGPKLVGMRVSPLGYDECHDLGFNLMEWRKAELEARLTGQPSDREAA</sequence>
<evidence type="ECO:0000313" key="2">
    <source>
        <dbReference type="EMBL" id="CAA2144295.1"/>
    </source>
</evidence>
<dbReference type="AlphaFoldDB" id="A0A679KGX6"/>
<dbReference type="EMBL" id="LR743511">
    <property type="protein sequence ID" value="CAA2144295.1"/>
    <property type="molecule type" value="Genomic_DNA"/>
</dbReference>
<dbReference type="RefSeq" id="WP_339162559.1">
    <property type="nucleotide sequence ID" value="NZ_LR743511.1"/>
</dbReference>
<evidence type="ECO:0000256" key="1">
    <source>
        <dbReference type="SAM" id="MobiDB-lite"/>
    </source>
</evidence>
<accession>A0A679KGX6</accession>
<gene>
    <name evidence="2" type="ORF">MBLL_03418</name>
</gene>